<sequence length="168" mass="19131">MLVSFQNKTCIADFTRSTCEKVMNEGQPSRPHLVFMNSLGPSGLRESEGHPKLVNTCAYERCQHHCCPLNEIIKNDEGHPIAFFNEKLKGAQLNYSTYGKELMLLFVPYKCGNTTLLKRPTFLEQFTYVIKHKQRKSNIVVDALSRRIALLAILVTKLLGLRALRTCM</sequence>
<feature type="non-terminal residue" evidence="1">
    <location>
        <position position="1"/>
    </location>
</feature>
<evidence type="ECO:0008006" key="3">
    <source>
        <dbReference type="Google" id="ProtNLM"/>
    </source>
</evidence>
<dbReference type="Proteomes" id="UP000257109">
    <property type="component" value="Unassembled WGS sequence"/>
</dbReference>
<dbReference type="PANTHER" id="PTHR34072">
    <property type="entry name" value="ENZYMATIC POLYPROTEIN-RELATED"/>
    <property type="match status" value="1"/>
</dbReference>
<dbReference type="EMBL" id="QJKJ01007967">
    <property type="protein sequence ID" value="RDX81274.1"/>
    <property type="molecule type" value="Genomic_DNA"/>
</dbReference>
<organism evidence="1 2">
    <name type="scientific">Mucuna pruriens</name>
    <name type="common">Velvet bean</name>
    <name type="synonym">Dolichos pruriens</name>
    <dbReference type="NCBI Taxonomy" id="157652"/>
    <lineage>
        <taxon>Eukaryota</taxon>
        <taxon>Viridiplantae</taxon>
        <taxon>Streptophyta</taxon>
        <taxon>Embryophyta</taxon>
        <taxon>Tracheophyta</taxon>
        <taxon>Spermatophyta</taxon>
        <taxon>Magnoliopsida</taxon>
        <taxon>eudicotyledons</taxon>
        <taxon>Gunneridae</taxon>
        <taxon>Pentapetalae</taxon>
        <taxon>rosids</taxon>
        <taxon>fabids</taxon>
        <taxon>Fabales</taxon>
        <taxon>Fabaceae</taxon>
        <taxon>Papilionoideae</taxon>
        <taxon>50 kb inversion clade</taxon>
        <taxon>NPAAA clade</taxon>
        <taxon>indigoferoid/millettioid clade</taxon>
        <taxon>Phaseoleae</taxon>
        <taxon>Mucuna</taxon>
    </lineage>
</organism>
<dbReference type="PANTHER" id="PTHR34072:SF55">
    <property type="entry name" value="DNA_RNA POLYMERASES SUPERFAMILY PROTEIN"/>
    <property type="match status" value="1"/>
</dbReference>
<proteinExistence type="predicted"/>
<keyword evidence="2" id="KW-1185">Reference proteome</keyword>
<dbReference type="AlphaFoldDB" id="A0A371FSG4"/>
<name>A0A371FSG4_MUCPR</name>
<comment type="caution">
    <text evidence="1">The sequence shown here is derived from an EMBL/GenBank/DDBJ whole genome shotgun (WGS) entry which is preliminary data.</text>
</comment>
<evidence type="ECO:0000313" key="2">
    <source>
        <dbReference type="Proteomes" id="UP000257109"/>
    </source>
</evidence>
<protein>
    <recommendedName>
        <fullName evidence="3">Reverse transcriptase RNase H-like domain-containing protein</fullName>
    </recommendedName>
</protein>
<accession>A0A371FSG4</accession>
<gene>
    <name evidence="1" type="ORF">CR513_38066</name>
</gene>
<evidence type="ECO:0000313" key="1">
    <source>
        <dbReference type="EMBL" id="RDX81274.1"/>
    </source>
</evidence>
<reference evidence="1" key="1">
    <citation type="submission" date="2018-05" db="EMBL/GenBank/DDBJ databases">
        <title>Draft genome of Mucuna pruriens seed.</title>
        <authorList>
            <person name="Nnadi N.E."/>
            <person name="Vos R."/>
            <person name="Hasami M.H."/>
            <person name="Devisetty U.K."/>
            <person name="Aguiy J.C."/>
        </authorList>
    </citation>
    <scope>NUCLEOTIDE SEQUENCE [LARGE SCALE GENOMIC DNA]</scope>
    <source>
        <strain evidence="1">JCA_2017</strain>
    </source>
</reference>